<protein>
    <submittedName>
        <fullName evidence="2">Polyphosphate:AMP phosphotransferase</fullName>
    </submittedName>
</protein>
<dbReference type="InterPro" id="IPR022489">
    <property type="entry name" value="PolyP_AMP_Tfrase"/>
</dbReference>
<dbReference type="Gene3D" id="3.40.50.300">
    <property type="entry name" value="P-loop containing nucleotide triphosphate hydrolases"/>
    <property type="match status" value="2"/>
</dbReference>
<comment type="caution">
    <text evidence="2">The sequence shown here is derived from an EMBL/GenBank/DDBJ whole genome shotgun (WGS) entry which is preliminary data.</text>
</comment>
<name>A0A7X7LTT1_9RHOO</name>
<dbReference type="RefSeq" id="WP_068803687.1">
    <property type="nucleotide sequence ID" value="NZ_MBFM01000001.1"/>
</dbReference>
<dbReference type="InterPro" id="IPR027417">
    <property type="entry name" value="P-loop_NTPase"/>
</dbReference>
<dbReference type="PANTHER" id="PTHR34383:SF3">
    <property type="entry name" value="POLYPHOSPHATE:AMP PHOSPHOTRANSFERASE"/>
    <property type="match status" value="1"/>
</dbReference>
<dbReference type="GO" id="GO:0006797">
    <property type="term" value="P:polyphosphate metabolic process"/>
    <property type="evidence" value="ECO:0007669"/>
    <property type="project" value="InterPro"/>
</dbReference>
<evidence type="ECO:0000259" key="1">
    <source>
        <dbReference type="Pfam" id="PF03976"/>
    </source>
</evidence>
<evidence type="ECO:0000313" key="2">
    <source>
        <dbReference type="EMBL" id="NLF52970.1"/>
    </source>
</evidence>
<organism evidence="2 3">
    <name type="scientific">Thauera phenolivorans</name>
    <dbReference type="NCBI Taxonomy" id="1792543"/>
    <lineage>
        <taxon>Bacteria</taxon>
        <taxon>Pseudomonadati</taxon>
        <taxon>Pseudomonadota</taxon>
        <taxon>Betaproteobacteria</taxon>
        <taxon>Rhodocyclales</taxon>
        <taxon>Zoogloeaceae</taxon>
        <taxon>Thauera</taxon>
    </lineage>
</organism>
<dbReference type="EMBL" id="JAAYYV010000023">
    <property type="protein sequence ID" value="NLF52970.1"/>
    <property type="molecule type" value="Genomic_DNA"/>
</dbReference>
<dbReference type="NCBIfam" id="TIGR03708">
    <property type="entry name" value="poly_P_AMP_trns"/>
    <property type="match status" value="1"/>
</dbReference>
<accession>A0A7X7LTT1</accession>
<sequence length="494" mass="57527">MFESAELGHSTSQESYDAAVPGLRAELLDAHFDLVELRRFAVLVLVNGVDGGGKGETVNQLNEWMDPRHIETWAFDEETPEEAAHPYMWRFWRALPPHGKIGVMFNNWYTLPIRRRVERQSKRVEFDERLDEIRRFETMLAEEGVLLIKFWFHLSKEGQKKRLKALEKDPRTRWRVTGRDWHFYNQYERHREAASHALRHTSTGAAPWFVVDGSDSRFRALFVGRTLLAALRKRLAAGQRDWTPRLSAAPLPPPMSGPNLLESLVRKDMGRKEYDRLLEPLQGRLALLTRDPAFSRRSLVVVFEGPDAAGKGGAIRRVAAALDARQYRIVPIGAPTEEERAQPYLWRFWRHMPREGKVVMFDRSWYGRVLVERVEGFCSEPDWMRAYAEINDLEDQLVDEGAVVVKFWLAISKEEQLARFEARQAQPHKRFKITEEDWRNRDKWDNYAHAVCDMVDRTSTEIAPWTLVEADDKHYARIKVLTTLCERLEAALGH</sequence>
<dbReference type="SUPFAM" id="SSF52540">
    <property type="entry name" value="P-loop containing nucleoside triphosphate hydrolases"/>
    <property type="match status" value="2"/>
</dbReference>
<gene>
    <name evidence="2" type="primary">pap</name>
    <name evidence="2" type="ORF">GX576_00935</name>
</gene>
<dbReference type="GO" id="GO:0043751">
    <property type="term" value="F:polyphosphate:AMP phosphotransferase activity"/>
    <property type="evidence" value="ECO:0007669"/>
    <property type="project" value="InterPro"/>
</dbReference>
<reference evidence="2 3" key="1">
    <citation type="journal article" date="2020" name="Biotechnol. Biofuels">
        <title>New insights from the biogas microbiome by comprehensive genome-resolved metagenomics of nearly 1600 species originating from multiple anaerobic digesters.</title>
        <authorList>
            <person name="Campanaro S."/>
            <person name="Treu L."/>
            <person name="Rodriguez-R L.M."/>
            <person name="Kovalovszki A."/>
            <person name="Ziels R.M."/>
            <person name="Maus I."/>
            <person name="Zhu X."/>
            <person name="Kougias P.G."/>
            <person name="Basile A."/>
            <person name="Luo G."/>
            <person name="Schluter A."/>
            <person name="Konstantinidis K.T."/>
            <person name="Angelidaki I."/>
        </authorList>
    </citation>
    <scope>NUCLEOTIDE SEQUENCE [LARGE SCALE GENOMIC DNA]</scope>
    <source>
        <strain evidence="2">AS06rmzACSIP_256</strain>
    </source>
</reference>
<feature type="domain" description="Polyphosphate kinase-2-related" evidence="1">
    <location>
        <begin position="12"/>
        <end position="233"/>
    </location>
</feature>
<dbReference type="OrthoDB" id="9775224at2"/>
<dbReference type="Proteomes" id="UP000536534">
    <property type="component" value="Unassembled WGS sequence"/>
</dbReference>
<feature type="domain" description="Polyphosphate kinase-2-related" evidence="1">
    <location>
        <begin position="271"/>
        <end position="490"/>
    </location>
</feature>
<dbReference type="InterPro" id="IPR022488">
    <property type="entry name" value="PPK2-related"/>
</dbReference>
<dbReference type="Pfam" id="PF03976">
    <property type="entry name" value="PPK2"/>
    <property type="match status" value="2"/>
</dbReference>
<dbReference type="PANTHER" id="PTHR34383">
    <property type="entry name" value="POLYPHOSPHATE:AMP PHOSPHOTRANSFERASE-RELATED"/>
    <property type="match status" value="1"/>
</dbReference>
<keyword evidence="2" id="KW-0808">Transferase</keyword>
<dbReference type="AlphaFoldDB" id="A0A7X7LTT1"/>
<proteinExistence type="predicted"/>
<evidence type="ECO:0000313" key="3">
    <source>
        <dbReference type="Proteomes" id="UP000536534"/>
    </source>
</evidence>